<name>A0AAW0A7N7_9AGAR</name>
<reference evidence="2 3" key="1">
    <citation type="journal article" date="2024" name="J Genomics">
        <title>Draft genome sequencing and assembly of Favolaschia claudopus CIRM-BRFM 2984 isolated from oak limbs.</title>
        <authorList>
            <person name="Navarro D."/>
            <person name="Drula E."/>
            <person name="Chaduli D."/>
            <person name="Cazenave R."/>
            <person name="Ahrendt S."/>
            <person name="Wang J."/>
            <person name="Lipzen A."/>
            <person name="Daum C."/>
            <person name="Barry K."/>
            <person name="Grigoriev I.V."/>
            <person name="Favel A."/>
            <person name="Rosso M.N."/>
            <person name="Martin F."/>
        </authorList>
    </citation>
    <scope>NUCLEOTIDE SEQUENCE [LARGE SCALE GENOMIC DNA]</scope>
    <source>
        <strain evidence="2 3">CIRM-BRFM 2984</strain>
    </source>
</reference>
<feature type="compositionally biased region" description="Acidic residues" evidence="1">
    <location>
        <begin position="107"/>
        <end position="123"/>
    </location>
</feature>
<proteinExistence type="predicted"/>
<protein>
    <submittedName>
        <fullName evidence="2">Uncharacterized protein</fullName>
    </submittedName>
</protein>
<organism evidence="2 3">
    <name type="scientific">Favolaschia claudopus</name>
    <dbReference type="NCBI Taxonomy" id="2862362"/>
    <lineage>
        <taxon>Eukaryota</taxon>
        <taxon>Fungi</taxon>
        <taxon>Dikarya</taxon>
        <taxon>Basidiomycota</taxon>
        <taxon>Agaricomycotina</taxon>
        <taxon>Agaricomycetes</taxon>
        <taxon>Agaricomycetidae</taxon>
        <taxon>Agaricales</taxon>
        <taxon>Marasmiineae</taxon>
        <taxon>Mycenaceae</taxon>
        <taxon>Favolaschia</taxon>
    </lineage>
</organism>
<accession>A0AAW0A7N7</accession>
<feature type="region of interest" description="Disordered" evidence="1">
    <location>
        <begin position="1"/>
        <end position="244"/>
    </location>
</feature>
<comment type="caution">
    <text evidence="2">The sequence shown here is derived from an EMBL/GenBank/DDBJ whole genome shotgun (WGS) entry which is preliminary data.</text>
</comment>
<gene>
    <name evidence="2" type="ORF">R3P38DRAFT_3609830</name>
</gene>
<keyword evidence="3" id="KW-1185">Reference proteome</keyword>
<feature type="compositionally biased region" description="Acidic residues" evidence="1">
    <location>
        <begin position="133"/>
        <end position="153"/>
    </location>
</feature>
<evidence type="ECO:0000313" key="3">
    <source>
        <dbReference type="Proteomes" id="UP001362999"/>
    </source>
</evidence>
<dbReference type="EMBL" id="JAWWNJ010000081">
    <property type="protein sequence ID" value="KAK7001879.1"/>
    <property type="molecule type" value="Genomic_DNA"/>
</dbReference>
<feature type="compositionally biased region" description="Basic and acidic residues" evidence="1">
    <location>
        <begin position="40"/>
        <end position="63"/>
    </location>
</feature>
<dbReference type="AlphaFoldDB" id="A0AAW0A7N7"/>
<dbReference type="Proteomes" id="UP001362999">
    <property type="component" value="Unassembled WGS sequence"/>
</dbReference>
<evidence type="ECO:0000256" key="1">
    <source>
        <dbReference type="SAM" id="MobiDB-lite"/>
    </source>
</evidence>
<sequence>MSLPVPPTRRRNQPSGPGLTTRAGNKNIHPAQLAGLVPKTAEERAEEKGRAAETKAQSDHTKDTALAAIAAIEDEQRREDIEYGETANHPPAPARPHRQTQTPQFSAEEEEEMDSDPEADDSSGSDAFRPPDDSNDSSDDEEDPDNSEGDEDASAAIPRKKKKKFSRADIQAVRQTQDIAGTPEIGGVGGKRKAKDNGEKRDAKKTKIAKKSGMASGAKEKLKRREAKGVDDGDGMVHYGGPAIDDDADEIVEREKKGKGRAQASIVRIVAPAKRVTQKELRGDGSKRWTVKHIPGPADNGDIFTDKVWPNLRKQLGQLPPWHSLSDAQVQAVLDQFFTKVKMNAKDDVWQGLIMYRTNTWRAGFPLQAHKCVVDMVANAKKRAEDGTAPPDEIPLHTPQGMKDYVTSMLEFDEENFKMRTFQWREWDEAQEKYTGFFQSSVILFTYSYHLAFLAALPGGLDLEAPAIGALLLASQALEREFGFWATGVYVPPGRAQKEQFSNENWGDYTAESATTKRRIRRATWAVDSLKQLQGEQWETVNSATASYLPKNKRARSRSTSCSSSSDVEMVIEEEAPLLIEFS</sequence>
<evidence type="ECO:0000313" key="2">
    <source>
        <dbReference type="EMBL" id="KAK7001879.1"/>
    </source>
</evidence>